<feature type="transmembrane region" description="Helical" evidence="6">
    <location>
        <begin position="196"/>
        <end position="218"/>
    </location>
</feature>
<dbReference type="Proteomes" id="UP001369082">
    <property type="component" value="Unassembled WGS sequence"/>
</dbReference>
<comment type="subcellular location">
    <subcellularLocation>
        <location evidence="1">Cell membrane</location>
        <topology evidence="1">Multi-pass membrane protein</topology>
    </subcellularLocation>
</comment>
<feature type="transmembrane region" description="Helical" evidence="6">
    <location>
        <begin position="38"/>
        <end position="63"/>
    </location>
</feature>
<protein>
    <submittedName>
        <fullName evidence="7">LysE family translocator</fullName>
    </submittedName>
</protein>
<evidence type="ECO:0000256" key="2">
    <source>
        <dbReference type="ARBA" id="ARBA00022475"/>
    </source>
</evidence>
<evidence type="ECO:0000256" key="1">
    <source>
        <dbReference type="ARBA" id="ARBA00004651"/>
    </source>
</evidence>
<keyword evidence="2" id="KW-1003">Cell membrane</keyword>
<proteinExistence type="predicted"/>
<dbReference type="EMBL" id="JBAKAZ010000017">
    <property type="protein sequence ID" value="MEL0629220.1"/>
    <property type="molecule type" value="Genomic_DNA"/>
</dbReference>
<gene>
    <name evidence="7" type="ORF">V6256_06325</name>
</gene>
<evidence type="ECO:0000256" key="4">
    <source>
        <dbReference type="ARBA" id="ARBA00022989"/>
    </source>
</evidence>
<name>A0ABU9GPL8_9GAMM</name>
<accession>A0ABU9GPL8</accession>
<dbReference type="PANTHER" id="PTHR30086:SF20">
    <property type="entry name" value="ARGININE EXPORTER PROTEIN ARGO-RELATED"/>
    <property type="match status" value="1"/>
</dbReference>
<evidence type="ECO:0000256" key="6">
    <source>
        <dbReference type="SAM" id="Phobius"/>
    </source>
</evidence>
<keyword evidence="4 6" id="KW-1133">Transmembrane helix</keyword>
<dbReference type="PANTHER" id="PTHR30086">
    <property type="entry name" value="ARGININE EXPORTER PROTEIN ARGO"/>
    <property type="match status" value="1"/>
</dbReference>
<feature type="transmembrane region" description="Helical" evidence="6">
    <location>
        <begin position="126"/>
        <end position="147"/>
    </location>
</feature>
<evidence type="ECO:0000256" key="5">
    <source>
        <dbReference type="ARBA" id="ARBA00023136"/>
    </source>
</evidence>
<sequence length="221" mass="24584">MNEVVTFSLVALLLVISPGPNGVLMLKTMASQPKSAALINLIGIACATFMHGGFSIFGLSALVMQSAELFMVIKLLGAAYLFYIGFKALYSSFKKAKKSALHRPQETIAKAGLAKKSMRHHGFMRCFNEGFLTQLLNPKVSMFYLAAFPQFIHFDQQHVTAAFLLVGIHAFLIVSWFSLLIVLVDKLKGLQQRQGSWLNLWTERLSGAVMIYFSFLIVTQK</sequence>
<reference evidence="7 8" key="1">
    <citation type="submission" date="2024-02" db="EMBL/GenBank/DDBJ databases">
        <title>Bacteria isolated from the canopy kelp, Nereocystis luetkeana.</title>
        <authorList>
            <person name="Pfister C.A."/>
            <person name="Younker I.T."/>
            <person name="Light S.H."/>
        </authorList>
    </citation>
    <scope>NUCLEOTIDE SEQUENCE [LARGE SCALE GENOMIC DNA]</scope>
    <source>
        <strain evidence="7 8">TI.1.05</strain>
    </source>
</reference>
<dbReference type="InterPro" id="IPR001123">
    <property type="entry name" value="LeuE-type"/>
</dbReference>
<evidence type="ECO:0000313" key="7">
    <source>
        <dbReference type="EMBL" id="MEL0629220.1"/>
    </source>
</evidence>
<feature type="transmembrane region" description="Helical" evidence="6">
    <location>
        <begin position="69"/>
        <end position="90"/>
    </location>
</feature>
<keyword evidence="5 6" id="KW-0472">Membrane</keyword>
<dbReference type="RefSeq" id="WP_341597233.1">
    <property type="nucleotide sequence ID" value="NZ_JBAKAZ010000017.1"/>
</dbReference>
<comment type="caution">
    <text evidence="7">The sequence shown here is derived from an EMBL/GenBank/DDBJ whole genome shotgun (WGS) entry which is preliminary data.</text>
</comment>
<evidence type="ECO:0000313" key="8">
    <source>
        <dbReference type="Proteomes" id="UP001369082"/>
    </source>
</evidence>
<evidence type="ECO:0000256" key="3">
    <source>
        <dbReference type="ARBA" id="ARBA00022692"/>
    </source>
</evidence>
<feature type="transmembrane region" description="Helical" evidence="6">
    <location>
        <begin position="6"/>
        <end position="26"/>
    </location>
</feature>
<dbReference type="PIRSF" id="PIRSF006324">
    <property type="entry name" value="LeuE"/>
    <property type="match status" value="1"/>
</dbReference>
<organism evidence="7 8">
    <name type="scientific">Psychromonas aquatilis</name>
    <dbReference type="NCBI Taxonomy" id="2005072"/>
    <lineage>
        <taxon>Bacteria</taxon>
        <taxon>Pseudomonadati</taxon>
        <taxon>Pseudomonadota</taxon>
        <taxon>Gammaproteobacteria</taxon>
        <taxon>Alteromonadales</taxon>
        <taxon>Psychromonadaceae</taxon>
        <taxon>Psychromonas</taxon>
    </lineage>
</organism>
<dbReference type="Pfam" id="PF01810">
    <property type="entry name" value="LysE"/>
    <property type="match status" value="1"/>
</dbReference>
<keyword evidence="3 6" id="KW-0812">Transmembrane</keyword>
<feature type="transmembrane region" description="Helical" evidence="6">
    <location>
        <begin position="159"/>
        <end position="184"/>
    </location>
</feature>
<keyword evidence="8" id="KW-1185">Reference proteome</keyword>